<dbReference type="OrthoDB" id="9758940at2"/>
<keyword evidence="8 9" id="KW-0472">Membrane</keyword>
<feature type="transmembrane region" description="Helical" evidence="9">
    <location>
        <begin position="471"/>
        <end position="498"/>
    </location>
</feature>
<keyword evidence="3" id="KW-0813">Transport</keyword>
<evidence type="ECO:0000256" key="5">
    <source>
        <dbReference type="ARBA" id="ARBA00022519"/>
    </source>
</evidence>
<comment type="similarity">
    <text evidence="2">Belongs to the resistance-nodulation-cell division (RND) (TC 2.A.6) family.</text>
</comment>
<evidence type="ECO:0000256" key="4">
    <source>
        <dbReference type="ARBA" id="ARBA00022475"/>
    </source>
</evidence>
<keyword evidence="11" id="KW-1185">Reference proteome</keyword>
<feature type="transmembrane region" description="Helical" evidence="9">
    <location>
        <begin position="394"/>
        <end position="418"/>
    </location>
</feature>
<dbReference type="GO" id="GO:0005886">
    <property type="term" value="C:plasma membrane"/>
    <property type="evidence" value="ECO:0007669"/>
    <property type="project" value="UniProtKB-SubCell"/>
</dbReference>
<dbReference type="GO" id="GO:0015562">
    <property type="term" value="F:efflux transmembrane transporter activity"/>
    <property type="evidence" value="ECO:0007669"/>
    <property type="project" value="InterPro"/>
</dbReference>
<dbReference type="Gene3D" id="3.30.70.1320">
    <property type="entry name" value="Multidrug efflux transporter AcrB pore domain like"/>
    <property type="match status" value="1"/>
</dbReference>
<dbReference type="NCBIfam" id="TIGR00915">
    <property type="entry name" value="2A0602"/>
    <property type="match status" value="1"/>
</dbReference>
<evidence type="ECO:0000256" key="1">
    <source>
        <dbReference type="ARBA" id="ARBA00004429"/>
    </source>
</evidence>
<dbReference type="GeneID" id="93133710"/>
<feature type="transmembrane region" description="Helical" evidence="9">
    <location>
        <begin position="899"/>
        <end position="917"/>
    </location>
</feature>
<evidence type="ECO:0000256" key="8">
    <source>
        <dbReference type="ARBA" id="ARBA00023136"/>
    </source>
</evidence>
<reference evidence="10 11" key="1">
    <citation type="submission" date="2020-12" db="EMBL/GenBank/DDBJ databases">
        <title>FDA dAtabase for Regulatory Grade micrObial Sequences (FDA-ARGOS): Supporting development and validation of Infectious Disease Dx tests.</title>
        <authorList>
            <person name="Kerrigan L."/>
            <person name="Long C."/>
            <person name="Tallon L."/>
            <person name="Sadzewicz L."/>
            <person name="Zhao X."/>
            <person name="Boylan J."/>
            <person name="Ott S."/>
            <person name="Bowen H."/>
            <person name="Vavikolanu K."/>
            <person name="Mehta A."/>
            <person name="Aluvathingal J."/>
            <person name="Nadendla S."/>
            <person name="Yan Y."/>
            <person name="Sichtig H."/>
        </authorList>
    </citation>
    <scope>NUCLEOTIDE SEQUENCE [LARGE SCALE GENOMIC DNA]</scope>
    <source>
        <strain evidence="10 11">FDAARGOS_1031</strain>
    </source>
</reference>
<evidence type="ECO:0000313" key="11">
    <source>
        <dbReference type="Proteomes" id="UP000595426"/>
    </source>
</evidence>
<dbReference type="Proteomes" id="UP000595426">
    <property type="component" value="Chromosome"/>
</dbReference>
<dbReference type="Gene3D" id="3.30.70.1430">
    <property type="entry name" value="Multidrug efflux transporter AcrB pore domain"/>
    <property type="match status" value="2"/>
</dbReference>
<keyword evidence="5" id="KW-0997">Cell inner membrane</keyword>
<dbReference type="Gene3D" id="3.30.70.1440">
    <property type="entry name" value="Multidrug efflux transporter AcrB pore domain"/>
    <property type="match status" value="1"/>
</dbReference>
<comment type="subcellular location">
    <subcellularLocation>
        <location evidence="1">Cell inner membrane</location>
        <topology evidence="1">Multi-pass membrane protein</topology>
    </subcellularLocation>
</comment>
<dbReference type="Pfam" id="PF00873">
    <property type="entry name" value="ACR_tran"/>
    <property type="match status" value="1"/>
</dbReference>
<dbReference type="GO" id="GO:0042910">
    <property type="term" value="F:xenobiotic transmembrane transporter activity"/>
    <property type="evidence" value="ECO:0007669"/>
    <property type="project" value="TreeGrafter"/>
</dbReference>
<dbReference type="PANTHER" id="PTHR32063">
    <property type="match status" value="1"/>
</dbReference>
<evidence type="ECO:0000256" key="3">
    <source>
        <dbReference type="ARBA" id="ARBA00022448"/>
    </source>
</evidence>
<dbReference type="PANTHER" id="PTHR32063:SF9">
    <property type="entry name" value="SIMILAR TO MULTIDRUG RESISTANCE PROTEIN MEXB"/>
    <property type="match status" value="1"/>
</dbReference>
<organism evidence="10 11">
    <name type="scientific">Elizabethkingia bruuniana</name>
    <dbReference type="NCBI Taxonomy" id="1756149"/>
    <lineage>
        <taxon>Bacteria</taxon>
        <taxon>Pseudomonadati</taxon>
        <taxon>Bacteroidota</taxon>
        <taxon>Flavobacteriia</taxon>
        <taxon>Flavobacteriales</taxon>
        <taxon>Weeksellaceae</taxon>
        <taxon>Elizabethkingia</taxon>
    </lineage>
</organism>
<dbReference type="SUPFAM" id="SSF82714">
    <property type="entry name" value="Multidrug efflux transporter AcrB TolC docking domain, DN and DC subdomains"/>
    <property type="match status" value="2"/>
</dbReference>
<name>A0A7T7ZYH6_9FLAO</name>
<keyword evidence="6 9" id="KW-0812">Transmembrane</keyword>
<feature type="transmembrane region" description="Helical" evidence="9">
    <location>
        <begin position="439"/>
        <end position="459"/>
    </location>
</feature>
<dbReference type="RefSeq" id="WP_034866872.1">
    <property type="nucleotide sequence ID" value="NZ_CBCSDR010000001.1"/>
</dbReference>
<dbReference type="FunFam" id="1.20.1640.10:FF:000001">
    <property type="entry name" value="Efflux pump membrane transporter"/>
    <property type="match status" value="1"/>
</dbReference>
<evidence type="ECO:0000256" key="9">
    <source>
        <dbReference type="SAM" id="Phobius"/>
    </source>
</evidence>
<protein>
    <submittedName>
        <fullName evidence="10">Efflux RND transporter permease subunit</fullName>
    </submittedName>
</protein>
<gene>
    <name evidence="10" type="ORF">I6H88_02250</name>
</gene>
<feature type="transmembrane region" description="Helical" evidence="9">
    <location>
        <begin position="1000"/>
        <end position="1026"/>
    </location>
</feature>
<evidence type="ECO:0000313" key="10">
    <source>
        <dbReference type="EMBL" id="QQN59428.1"/>
    </source>
</evidence>
<dbReference type="SUPFAM" id="SSF82693">
    <property type="entry name" value="Multidrug efflux transporter AcrB pore domain, PN1, PN2, PC1 and PC2 subdomains"/>
    <property type="match status" value="4"/>
</dbReference>
<dbReference type="EMBL" id="CP067018">
    <property type="protein sequence ID" value="QQN59428.1"/>
    <property type="molecule type" value="Genomic_DNA"/>
</dbReference>
<feature type="transmembrane region" description="Helical" evidence="9">
    <location>
        <begin position="535"/>
        <end position="555"/>
    </location>
</feature>
<keyword evidence="7 9" id="KW-1133">Transmembrane helix</keyword>
<dbReference type="Gene3D" id="1.20.1640.10">
    <property type="entry name" value="Multidrug efflux transporter AcrB transmembrane domain"/>
    <property type="match status" value="2"/>
</dbReference>
<feature type="transmembrane region" description="Helical" evidence="9">
    <location>
        <begin position="342"/>
        <end position="361"/>
    </location>
</feature>
<dbReference type="InterPro" id="IPR004764">
    <property type="entry name" value="MdtF-like"/>
</dbReference>
<feature type="transmembrane region" description="Helical" evidence="9">
    <location>
        <begin position="969"/>
        <end position="994"/>
    </location>
</feature>
<feature type="transmembrane region" description="Helical" evidence="9">
    <location>
        <begin position="368"/>
        <end position="388"/>
    </location>
</feature>
<dbReference type="AlphaFoldDB" id="A0A7T7ZYH6"/>
<dbReference type="SUPFAM" id="SSF82866">
    <property type="entry name" value="Multidrug efflux transporter AcrB transmembrane domain"/>
    <property type="match status" value="2"/>
</dbReference>
<accession>A0A7T7ZYH6</accession>
<proteinExistence type="inferred from homology"/>
<dbReference type="InterPro" id="IPR027463">
    <property type="entry name" value="AcrB_DN_DC_subdom"/>
</dbReference>
<dbReference type="GO" id="GO:0009636">
    <property type="term" value="P:response to toxic substance"/>
    <property type="evidence" value="ECO:0007669"/>
    <property type="project" value="UniProtKB-ARBA"/>
</dbReference>
<feature type="transmembrane region" description="Helical" evidence="9">
    <location>
        <begin position="870"/>
        <end position="887"/>
    </location>
</feature>
<sequence length="1040" mass="113744">MVEMFIRRKVLSLVISIIIVLLGVMALLKLPITQFPDIVPPSVTVTARYTGANAEVSANAVALPLERAINGVPGMTYMSTVTSNDGLTLIQVFFEVGTDPDVAAVNVQNRVTTVLDELPEEVIRAGVTTEKEVNSMLMYLNITSKDESQDEQFIYNFTDINILQELKRIDGVGRAEIMGQKEYSMRVWLDPQKMAAYHISADEVITSLQKQNIAAAPGKVGETSGKTSSQLQYVIKYTGKFFDPKQYDEVPIRADANGTILKLKDIAKVEFGAMNYGMVSKTDGRPSASIMMKQRPGSNASEVIKNVKEKMAELKETSFPPGMEYNMAYDVSRFLDASIDSVLHTLIEAFILVGIVVFIFLQDWRSTLIPVLAVPVALIGTFAFMQTLDFSINLLTLFALVLAIGIVVDNAIVVVEAVHVKMEEGLSPLDATITATKEIAGAVVAITIVMSAVFIPVAFLDGPVGVFYRQFSLTLAISIVISGVNALTLTPALCAIILKPHDHNKKKNVVDKLFQRFNNGFDKLTKGYTNVLSKFATRTTVTFGLLFLFIGLTWATSKFLPSGFIPMEDQGMAYVSVTTPQGATVERTEKVLDEVTEIAKKIEGVENVTTLAGYSIVTEIAGASYGMAMINLKDWKDRNISVNEFIAELSKKTKGISDAQIEIFAPPTVPGFGNTSGFELRLLDRSGGDIVNTDKVTKEFIKKLNGAPEIQNSFTSFDATFPQYMIHIDYDMAAKKGVSVDNAMSTLQTMLGSYYATNFIRFSQMYKVMVQASPEHRDTPESILNLYLKNDAGEMVPFSTFITIERVYGPEVLTRYNMYMSAMINGEPAEGYSSGDAIAAVERVTAETLPRGFDIEWSGMTREEILSGNQTVYIFGICLLFVYLLLAAQYESFLLPMPVLLSLPTGIFGSYIALVLVGLDNNIYAQVALVMLIGLLAKNAILIVEFAIARNKEGYDIIPAAIEGARQRLRPILMTSFAFVAGLIPLCIATGAGATGNRSIGIAAAGGMLIGTIFGLVIIPGLYIFFAKLENKKKDEQKVS</sequence>
<dbReference type="InterPro" id="IPR001036">
    <property type="entry name" value="Acrflvin-R"/>
</dbReference>
<evidence type="ECO:0000256" key="7">
    <source>
        <dbReference type="ARBA" id="ARBA00022989"/>
    </source>
</evidence>
<dbReference type="Gene3D" id="3.30.2090.10">
    <property type="entry name" value="Multidrug efflux transporter AcrB TolC docking domain, DN and DC subdomains"/>
    <property type="match status" value="2"/>
</dbReference>
<keyword evidence="4" id="KW-1003">Cell membrane</keyword>
<dbReference type="KEGG" id="egm:AYC65_12395"/>
<evidence type="ECO:0000256" key="6">
    <source>
        <dbReference type="ARBA" id="ARBA00022692"/>
    </source>
</evidence>
<evidence type="ECO:0000256" key="2">
    <source>
        <dbReference type="ARBA" id="ARBA00010942"/>
    </source>
</evidence>
<dbReference type="PRINTS" id="PR00702">
    <property type="entry name" value="ACRIFLAVINRP"/>
</dbReference>
<feature type="transmembrane region" description="Helical" evidence="9">
    <location>
        <begin position="923"/>
        <end position="948"/>
    </location>
</feature>